<evidence type="ECO:0000313" key="1">
    <source>
        <dbReference type="EMBL" id="ART30267.1"/>
    </source>
</evidence>
<dbReference type="AlphaFoldDB" id="A0A1Y0AYN9"/>
<name>A0A1Y0AYN9_9LAMI</name>
<proteinExistence type="predicted"/>
<sequence>MLSIIHAMSDEPDRFDLNASIPLLISINSSTLNPRAREPPRIRSNLGNSLANEKEIVLTLRKKKPRKSH</sequence>
<accession>A0A1Y0AYN9</accession>
<geneLocation type="mitochondrion" evidence="1"/>
<keyword evidence="1" id="KW-0496">Mitochondrion</keyword>
<gene>
    <name evidence="1" type="ORF">AEK19_MT0231</name>
</gene>
<organism evidence="1">
    <name type="scientific">Utricularia reniformis</name>
    <dbReference type="NCBI Taxonomy" id="192314"/>
    <lineage>
        <taxon>Eukaryota</taxon>
        <taxon>Viridiplantae</taxon>
        <taxon>Streptophyta</taxon>
        <taxon>Embryophyta</taxon>
        <taxon>Tracheophyta</taxon>
        <taxon>Spermatophyta</taxon>
        <taxon>Magnoliopsida</taxon>
        <taxon>eudicotyledons</taxon>
        <taxon>Gunneridae</taxon>
        <taxon>Pentapetalae</taxon>
        <taxon>asterids</taxon>
        <taxon>lamiids</taxon>
        <taxon>Lamiales</taxon>
        <taxon>Lentibulariaceae</taxon>
        <taxon>Utricularia</taxon>
    </lineage>
</organism>
<protein>
    <submittedName>
        <fullName evidence="1">Uncharacterized protein</fullName>
    </submittedName>
</protein>
<reference evidence="1" key="1">
    <citation type="submission" date="2017-03" db="EMBL/GenBank/DDBJ databases">
        <title>The mitochondrial genome of the carnivorous plant Utricularia reniformis (Lentibulariaceae): structure, comparative analysis and evolutionary landmarks.</title>
        <authorList>
            <person name="Silva S.R."/>
            <person name="Alvarenga D.O."/>
            <person name="Michael T.P."/>
            <person name="Miranda V.F.O."/>
            <person name="Varani A.M."/>
        </authorList>
    </citation>
    <scope>NUCLEOTIDE SEQUENCE</scope>
</reference>
<dbReference type="EMBL" id="KY774314">
    <property type="protein sequence ID" value="ART30267.1"/>
    <property type="molecule type" value="Genomic_DNA"/>
</dbReference>